<dbReference type="Proteomes" id="UP000789396">
    <property type="component" value="Unassembled WGS sequence"/>
</dbReference>
<feature type="non-terminal residue" evidence="1">
    <location>
        <position position="1"/>
    </location>
</feature>
<sequence>ECKKQLSFINMVEIETSNNIISAGFNSVIFATKNNNNFQGIIYQCEKHNAYTSRNIEQTVKTNNIRIINLTSINLNKA</sequence>
<dbReference type="AlphaFoldDB" id="A0A9N9P3Y1"/>
<dbReference type="OrthoDB" id="2437854at2759"/>
<feature type="non-terminal residue" evidence="1">
    <location>
        <position position="78"/>
    </location>
</feature>
<gene>
    <name evidence="1" type="ORF">RFULGI_LOCUS16444</name>
</gene>
<comment type="caution">
    <text evidence="1">The sequence shown here is derived from an EMBL/GenBank/DDBJ whole genome shotgun (WGS) entry which is preliminary data.</text>
</comment>
<organism evidence="1 2">
    <name type="scientific">Racocetra fulgida</name>
    <dbReference type="NCBI Taxonomy" id="60492"/>
    <lineage>
        <taxon>Eukaryota</taxon>
        <taxon>Fungi</taxon>
        <taxon>Fungi incertae sedis</taxon>
        <taxon>Mucoromycota</taxon>
        <taxon>Glomeromycotina</taxon>
        <taxon>Glomeromycetes</taxon>
        <taxon>Diversisporales</taxon>
        <taxon>Gigasporaceae</taxon>
        <taxon>Racocetra</taxon>
    </lineage>
</organism>
<name>A0A9N9P3Y1_9GLOM</name>
<accession>A0A9N9P3Y1</accession>
<proteinExistence type="predicted"/>
<keyword evidence="2" id="KW-1185">Reference proteome</keyword>
<evidence type="ECO:0000313" key="2">
    <source>
        <dbReference type="Proteomes" id="UP000789396"/>
    </source>
</evidence>
<evidence type="ECO:0000313" key="1">
    <source>
        <dbReference type="EMBL" id="CAG8787897.1"/>
    </source>
</evidence>
<protein>
    <submittedName>
        <fullName evidence="1">10861_t:CDS:1</fullName>
    </submittedName>
</protein>
<dbReference type="EMBL" id="CAJVPZ010058329">
    <property type="protein sequence ID" value="CAG8787897.1"/>
    <property type="molecule type" value="Genomic_DNA"/>
</dbReference>
<reference evidence="1" key="1">
    <citation type="submission" date="2021-06" db="EMBL/GenBank/DDBJ databases">
        <authorList>
            <person name="Kallberg Y."/>
            <person name="Tangrot J."/>
            <person name="Rosling A."/>
        </authorList>
    </citation>
    <scope>NUCLEOTIDE SEQUENCE</scope>
    <source>
        <strain evidence="1">IN212</strain>
    </source>
</reference>